<proteinExistence type="inferred from homology"/>
<protein>
    <recommendedName>
        <fullName evidence="3">Kinesin motor domain-containing protein</fullName>
    </recommendedName>
</protein>
<keyword evidence="5" id="KW-1185">Reference proteome</keyword>
<evidence type="ECO:0000313" key="5">
    <source>
        <dbReference type="Proteomes" id="UP001482620"/>
    </source>
</evidence>
<gene>
    <name evidence="4" type="ORF">ILYODFUR_014999</name>
</gene>
<organism evidence="4 5">
    <name type="scientific">Ilyodon furcidens</name>
    <name type="common">goldbreast splitfin</name>
    <dbReference type="NCBI Taxonomy" id="33524"/>
    <lineage>
        <taxon>Eukaryota</taxon>
        <taxon>Metazoa</taxon>
        <taxon>Chordata</taxon>
        <taxon>Craniata</taxon>
        <taxon>Vertebrata</taxon>
        <taxon>Euteleostomi</taxon>
        <taxon>Actinopterygii</taxon>
        <taxon>Neopterygii</taxon>
        <taxon>Teleostei</taxon>
        <taxon>Neoteleostei</taxon>
        <taxon>Acanthomorphata</taxon>
        <taxon>Ovalentaria</taxon>
        <taxon>Atherinomorphae</taxon>
        <taxon>Cyprinodontiformes</taxon>
        <taxon>Goodeidae</taxon>
        <taxon>Ilyodon</taxon>
    </lineage>
</organism>
<feature type="domain" description="Kinesin motor" evidence="3">
    <location>
        <begin position="23"/>
        <end position="101"/>
    </location>
</feature>
<reference evidence="4 5" key="1">
    <citation type="submission" date="2021-06" db="EMBL/GenBank/DDBJ databases">
        <authorList>
            <person name="Palmer J.M."/>
        </authorList>
    </citation>
    <scope>NUCLEOTIDE SEQUENCE [LARGE SCALE GENOMIC DNA]</scope>
    <source>
        <strain evidence="5">if_2019</strain>
        <tissue evidence="4">Muscle</tissue>
    </source>
</reference>
<dbReference type="InterPro" id="IPR001752">
    <property type="entry name" value="Kinesin_motor_dom"/>
</dbReference>
<feature type="region of interest" description="Disordered" evidence="2">
    <location>
        <begin position="1"/>
        <end position="21"/>
    </location>
</feature>
<sequence length="101" mass="11389">MQRAGKGKTPRRPKKPSNIEKDPVGVYCRIRPLGGEDEECCVEMISNSTIQLHAPDGLKANRNGEYKELPNSPRSLLSYFVLHNAPHIFKRRQVWTAGSCI</sequence>
<comment type="caution">
    <text evidence="4">The sequence shown here is derived from an EMBL/GenBank/DDBJ whole genome shotgun (WGS) entry which is preliminary data.</text>
</comment>
<name>A0ABV0U5L2_9TELE</name>
<dbReference type="PROSITE" id="PS50067">
    <property type="entry name" value="KINESIN_MOTOR_2"/>
    <property type="match status" value="1"/>
</dbReference>
<evidence type="ECO:0000313" key="4">
    <source>
        <dbReference type="EMBL" id="MEQ2240445.1"/>
    </source>
</evidence>
<comment type="similarity">
    <text evidence="1">Belongs to the TRAFAC class myosin-kinesin ATPase superfamily. Kinesin family.</text>
</comment>
<accession>A0ABV0U5L2</accession>
<feature type="compositionally biased region" description="Basic residues" evidence="2">
    <location>
        <begin position="1"/>
        <end position="15"/>
    </location>
</feature>
<evidence type="ECO:0000256" key="1">
    <source>
        <dbReference type="PROSITE-ProRule" id="PRU00283"/>
    </source>
</evidence>
<dbReference type="Proteomes" id="UP001482620">
    <property type="component" value="Unassembled WGS sequence"/>
</dbReference>
<evidence type="ECO:0000256" key="2">
    <source>
        <dbReference type="SAM" id="MobiDB-lite"/>
    </source>
</evidence>
<comment type="caution">
    <text evidence="1">Lacks conserved residue(s) required for the propagation of feature annotation.</text>
</comment>
<dbReference type="EMBL" id="JAHRIQ010059221">
    <property type="protein sequence ID" value="MEQ2240445.1"/>
    <property type="molecule type" value="Genomic_DNA"/>
</dbReference>
<evidence type="ECO:0000259" key="3">
    <source>
        <dbReference type="PROSITE" id="PS50067"/>
    </source>
</evidence>